<dbReference type="RefSeq" id="WP_378299549.1">
    <property type="nucleotide sequence ID" value="NZ_JBHUKS010000002.1"/>
</dbReference>
<dbReference type="PANTHER" id="PTHR47506:SF1">
    <property type="entry name" value="HTH-TYPE TRANSCRIPTIONAL REGULATOR YJDC"/>
    <property type="match status" value="1"/>
</dbReference>
<evidence type="ECO:0000256" key="2">
    <source>
        <dbReference type="ARBA" id="ARBA00023125"/>
    </source>
</evidence>
<evidence type="ECO:0000256" key="4">
    <source>
        <dbReference type="PROSITE-ProRule" id="PRU00335"/>
    </source>
</evidence>
<evidence type="ECO:0000313" key="6">
    <source>
        <dbReference type="EMBL" id="MFD2466002.1"/>
    </source>
</evidence>
<keyword evidence="1" id="KW-0805">Transcription regulation</keyword>
<keyword evidence="7" id="KW-1185">Reference proteome</keyword>
<dbReference type="Pfam" id="PF21993">
    <property type="entry name" value="TetR_C_13_2"/>
    <property type="match status" value="1"/>
</dbReference>
<keyword evidence="3" id="KW-0804">Transcription</keyword>
<evidence type="ECO:0000256" key="1">
    <source>
        <dbReference type="ARBA" id="ARBA00023015"/>
    </source>
</evidence>
<keyword evidence="2 4" id="KW-0238">DNA-binding</keyword>
<dbReference type="Gene3D" id="1.10.357.10">
    <property type="entry name" value="Tetracycline Repressor, domain 2"/>
    <property type="match status" value="1"/>
</dbReference>
<protein>
    <submittedName>
        <fullName evidence="6">TetR/AcrR family transcriptional regulator</fullName>
    </submittedName>
</protein>
<gene>
    <name evidence="6" type="ORF">ACFSVL_01280</name>
</gene>
<dbReference type="Proteomes" id="UP001597483">
    <property type="component" value="Unassembled WGS sequence"/>
</dbReference>
<dbReference type="EMBL" id="JBHUKS010000002">
    <property type="protein sequence ID" value="MFD2466002.1"/>
    <property type="molecule type" value="Genomic_DNA"/>
</dbReference>
<dbReference type="PROSITE" id="PS50977">
    <property type="entry name" value="HTH_TETR_2"/>
    <property type="match status" value="1"/>
</dbReference>
<dbReference type="PANTHER" id="PTHR47506">
    <property type="entry name" value="TRANSCRIPTIONAL REGULATORY PROTEIN"/>
    <property type="match status" value="1"/>
</dbReference>
<sequence length="224" mass="24225">MSETVTPAAEGAGATRRTTRGLVTRERIVAAAAQLMFERGVAGTSTPDVRDAAGVSSSQIYHYFADKSALTRAVIEFQTARILTGQRVLLSRLDSFEALRDWRDAIVQIEHDLDCRGGCPLGSLTSELAEHDPAARSALAEGFTLWTDAIRDGLQDMLDRGVLRDDADPHRLSLATMAALQGGLILAQAQRSTAALEAGLDAMIERIAFHAVAPWRQGLRRDLS</sequence>
<dbReference type="InterPro" id="IPR009057">
    <property type="entry name" value="Homeodomain-like_sf"/>
</dbReference>
<name>A0ABW5GYE7_9PSEU</name>
<dbReference type="Pfam" id="PF00440">
    <property type="entry name" value="TetR_N"/>
    <property type="match status" value="1"/>
</dbReference>
<evidence type="ECO:0000256" key="3">
    <source>
        <dbReference type="ARBA" id="ARBA00023163"/>
    </source>
</evidence>
<dbReference type="SUPFAM" id="SSF46689">
    <property type="entry name" value="Homeodomain-like"/>
    <property type="match status" value="1"/>
</dbReference>
<organism evidence="6 7">
    <name type="scientific">Amycolatopsis silviterrae</name>
    <dbReference type="NCBI Taxonomy" id="1656914"/>
    <lineage>
        <taxon>Bacteria</taxon>
        <taxon>Bacillati</taxon>
        <taxon>Actinomycetota</taxon>
        <taxon>Actinomycetes</taxon>
        <taxon>Pseudonocardiales</taxon>
        <taxon>Pseudonocardiaceae</taxon>
        <taxon>Amycolatopsis</taxon>
    </lineage>
</organism>
<proteinExistence type="predicted"/>
<dbReference type="InterPro" id="IPR001647">
    <property type="entry name" value="HTH_TetR"/>
</dbReference>
<evidence type="ECO:0000313" key="7">
    <source>
        <dbReference type="Proteomes" id="UP001597483"/>
    </source>
</evidence>
<dbReference type="PRINTS" id="PR00455">
    <property type="entry name" value="HTHTETR"/>
</dbReference>
<feature type="DNA-binding region" description="H-T-H motif" evidence="4">
    <location>
        <begin position="45"/>
        <end position="64"/>
    </location>
</feature>
<dbReference type="SUPFAM" id="SSF48498">
    <property type="entry name" value="Tetracyclin repressor-like, C-terminal domain"/>
    <property type="match status" value="1"/>
</dbReference>
<dbReference type="InterPro" id="IPR036271">
    <property type="entry name" value="Tet_transcr_reg_TetR-rel_C_sf"/>
</dbReference>
<evidence type="ECO:0000259" key="5">
    <source>
        <dbReference type="PROSITE" id="PS50977"/>
    </source>
</evidence>
<reference evidence="7" key="1">
    <citation type="journal article" date="2019" name="Int. J. Syst. Evol. Microbiol.">
        <title>The Global Catalogue of Microorganisms (GCM) 10K type strain sequencing project: providing services to taxonomists for standard genome sequencing and annotation.</title>
        <authorList>
            <consortium name="The Broad Institute Genomics Platform"/>
            <consortium name="The Broad Institute Genome Sequencing Center for Infectious Disease"/>
            <person name="Wu L."/>
            <person name="Ma J."/>
        </authorList>
    </citation>
    <scope>NUCLEOTIDE SEQUENCE [LARGE SCALE GENOMIC DNA]</scope>
    <source>
        <strain evidence="7">CGMCC 4.7641</strain>
    </source>
</reference>
<accession>A0ABW5GYE7</accession>
<dbReference type="InterPro" id="IPR054156">
    <property type="entry name" value="YxaF_TetR_C"/>
</dbReference>
<comment type="caution">
    <text evidence="6">The sequence shown here is derived from an EMBL/GenBank/DDBJ whole genome shotgun (WGS) entry which is preliminary data.</text>
</comment>
<feature type="domain" description="HTH tetR-type" evidence="5">
    <location>
        <begin position="22"/>
        <end position="82"/>
    </location>
</feature>